<feature type="signal peptide" evidence="1">
    <location>
        <begin position="1"/>
        <end position="23"/>
    </location>
</feature>
<feature type="chain" id="PRO_5046426321" evidence="1">
    <location>
        <begin position="24"/>
        <end position="161"/>
    </location>
</feature>
<keyword evidence="1" id="KW-0732">Signal</keyword>
<accession>A0ABS7D694</accession>
<evidence type="ECO:0000256" key="1">
    <source>
        <dbReference type="SAM" id="SignalP"/>
    </source>
</evidence>
<name>A0ABS7D694_9BACL</name>
<keyword evidence="3" id="KW-1185">Reference proteome</keyword>
<gene>
    <name evidence="2" type="ORF">K0T92_11935</name>
</gene>
<dbReference type="EMBL" id="JAHZIJ010000007">
    <property type="protein sequence ID" value="MBW7475460.1"/>
    <property type="molecule type" value="Genomic_DNA"/>
</dbReference>
<protein>
    <submittedName>
        <fullName evidence="2">Uncharacterized protein</fullName>
    </submittedName>
</protein>
<evidence type="ECO:0000313" key="2">
    <source>
        <dbReference type="EMBL" id="MBW7475460.1"/>
    </source>
</evidence>
<dbReference type="Proteomes" id="UP000812277">
    <property type="component" value="Unassembled WGS sequence"/>
</dbReference>
<organism evidence="2 3">
    <name type="scientific">Paenibacillus oenotherae</name>
    <dbReference type="NCBI Taxonomy" id="1435645"/>
    <lineage>
        <taxon>Bacteria</taxon>
        <taxon>Bacillati</taxon>
        <taxon>Bacillota</taxon>
        <taxon>Bacilli</taxon>
        <taxon>Bacillales</taxon>
        <taxon>Paenibacillaceae</taxon>
        <taxon>Paenibacillus</taxon>
    </lineage>
</organism>
<reference evidence="2 3" key="1">
    <citation type="submission" date="2021-07" db="EMBL/GenBank/DDBJ databases">
        <title>Paenibacillus radiodurans sp. nov., isolated from the southeastern edge of Tengger Desert.</title>
        <authorList>
            <person name="Zhang G."/>
        </authorList>
    </citation>
    <scope>NUCLEOTIDE SEQUENCE [LARGE SCALE GENOMIC DNA]</scope>
    <source>
        <strain evidence="2 3">DT7-4</strain>
    </source>
</reference>
<proteinExistence type="predicted"/>
<sequence>MKKLVATLSIAGILVASSATAFANVIIPTDMDRSQIPQRIEFGTDTTTPSDPSFTTMATGESILLRAIADNPAPYPLYEYSATGVTDPKSFLYVASVTTSLFHDNDFIGQSDQALGLAGFDAEVEFLAESTAGGYWEAFSNHTITNGSDFFSAWTVDGENY</sequence>
<dbReference type="RefSeq" id="WP_219872703.1">
    <property type="nucleotide sequence ID" value="NZ_JAHZIJ010000007.1"/>
</dbReference>
<evidence type="ECO:0000313" key="3">
    <source>
        <dbReference type="Proteomes" id="UP000812277"/>
    </source>
</evidence>
<comment type="caution">
    <text evidence="2">The sequence shown here is derived from an EMBL/GenBank/DDBJ whole genome shotgun (WGS) entry which is preliminary data.</text>
</comment>